<proteinExistence type="predicted"/>
<dbReference type="PATRIC" id="fig|935700.4.peg.3749"/>
<dbReference type="Proteomes" id="UP000032232">
    <property type="component" value="Unassembled WGS sequence"/>
</dbReference>
<dbReference type="EMBL" id="JYFE01000068">
    <property type="protein sequence ID" value="KIT14695.1"/>
    <property type="molecule type" value="Genomic_DNA"/>
</dbReference>
<evidence type="ECO:0000313" key="3">
    <source>
        <dbReference type="Proteomes" id="UP000032232"/>
    </source>
</evidence>
<comment type="caution">
    <text evidence="2">The sequence shown here is derived from an EMBL/GenBank/DDBJ whole genome shotgun (WGS) entry which is preliminary data.</text>
</comment>
<reference evidence="2 3" key="1">
    <citation type="submission" date="2015-02" db="EMBL/GenBank/DDBJ databases">
        <title>Genome Sequence of Jannaschia aquimarina DSM28248, a member of the Roseobacter clade.</title>
        <authorList>
            <person name="Voget S."/>
            <person name="Daniel R."/>
        </authorList>
    </citation>
    <scope>NUCLEOTIDE SEQUENCE [LARGE SCALE GENOMIC DNA]</scope>
    <source>
        <strain evidence="2 3">GSW-M26</strain>
    </source>
</reference>
<evidence type="ECO:0008006" key="4">
    <source>
        <dbReference type="Google" id="ProtNLM"/>
    </source>
</evidence>
<dbReference type="STRING" id="935700.jaqu_36370"/>
<dbReference type="OrthoDB" id="7173339at2"/>
<keyword evidence="1" id="KW-0812">Transmembrane</keyword>
<sequence length="208" mass="22084">MANTDSFIDEVTEEVRKDRLFKLLRRWGWVAILAVLLLVGGAAWTEWQRSRDAAEAQAFGDAILAAAAEGEPSAFDAVPTATEEQAVLLAFLRSATAEEIDAAGLIALGERDDLPQRLRHLALLKGLMAGGSGDAERDAAILTQLAEAGAPFRFLAIERQAHAALASGDEDEAVALLTGLTEEAGVPEALRRRATQTMVALGVVPDPT</sequence>
<name>A0A0D1EFP6_9RHOB</name>
<keyword evidence="1" id="KW-1133">Transmembrane helix</keyword>
<dbReference type="AlphaFoldDB" id="A0A0D1EFP6"/>
<keyword evidence="3" id="KW-1185">Reference proteome</keyword>
<evidence type="ECO:0000313" key="2">
    <source>
        <dbReference type="EMBL" id="KIT14695.1"/>
    </source>
</evidence>
<feature type="transmembrane region" description="Helical" evidence="1">
    <location>
        <begin position="27"/>
        <end position="45"/>
    </location>
</feature>
<accession>A0A0D1EFP6</accession>
<keyword evidence="1" id="KW-0472">Membrane</keyword>
<protein>
    <recommendedName>
        <fullName evidence="4">Tetratricopeptide repeat-like domain-containing protein</fullName>
    </recommendedName>
</protein>
<gene>
    <name evidence="2" type="ORF">jaqu_36370</name>
</gene>
<organism evidence="2 3">
    <name type="scientific">Jannaschia aquimarina</name>
    <dbReference type="NCBI Taxonomy" id="935700"/>
    <lineage>
        <taxon>Bacteria</taxon>
        <taxon>Pseudomonadati</taxon>
        <taxon>Pseudomonadota</taxon>
        <taxon>Alphaproteobacteria</taxon>
        <taxon>Rhodobacterales</taxon>
        <taxon>Roseobacteraceae</taxon>
        <taxon>Jannaschia</taxon>
    </lineage>
</organism>
<evidence type="ECO:0000256" key="1">
    <source>
        <dbReference type="SAM" id="Phobius"/>
    </source>
</evidence>
<dbReference type="RefSeq" id="WP_043920388.1">
    <property type="nucleotide sequence ID" value="NZ_FZPF01000013.1"/>
</dbReference>